<evidence type="ECO:0000256" key="3">
    <source>
        <dbReference type="ARBA" id="ARBA00022741"/>
    </source>
</evidence>
<dbReference type="AlphaFoldDB" id="A0A4Z1GQW1"/>
<dbReference type="PANTHER" id="PTHR43671">
    <property type="entry name" value="SERINE/THREONINE-PROTEIN KINASE NEK"/>
    <property type="match status" value="1"/>
</dbReference>
<feature type="compositionally biased region" description="Pro residues" evidence="6">
    <location>
        <begin position="235"/>
        <end position="244"/>
    </location>
</feature>
<dbReference type="EC" id="2.7.11.1" evidence="1"/>
<reference evidence="9 10" key="1">
    <citation type="submission" date="2017-12" db="EMBL/GenBank/DDBJ databases">
        <title>Comparative genomics of Botrytis spp.</title>
        <authorList>
            <person name="Valero-Jimenez C.A."/>
            <person name="Tapia P."/>
            <person name="Veloso J."/>
            <person name="Silva-Moreno E."/>
            <person name="Staats M."/>
            <person name="Valdes J.H."/>
            <person name="Van Kan J.A.L."/>
        </authorList>
    </citation>
    <scope>NUCLEOTIDE SEQUENCE [LARGE SCALE GENOMIC DNA]</scope>
    <source>
        <strain evidence="9 10">Bh0001</strain>
    </source>
</reference>
<keyword evidence="7" id="KW-1133">Transmembrane helix</keyword>
<keyword evidence="5" id="KW-0067">ATP-binding</keyword>
<dbReference type="SUPFAM" id="SSF56112">
    <property type="entry name" value="Protein kinase-like (PK-like)"/>
    <property type="match status" value="1"/>
</dbReference>
<dbReference type="InterPro" id="IPR050660">
    <property type="entry name" value="NEK_Ser/Thr_kinase"/>
</dbReference>
<feature type="compositionally biased region" description="Basic and acidic residues" evidence="6">
    <location>
        <begin position="109"/>
        <end position="127"/>
    </location>
</feature>
<accession>A0A4Z1GQW1</accession>
<dbReference type="EMBL" id="PQXK01000069">
    <property type="protein sequence ID" value="TGO38718.1"/>
    <property type="molecule type" value="Genomic_DNA"/>
</dbReference>
<feature type="compositionally biased region" description="Low complexity" evidence="6">
    <location>
        <begin position="128"/>
        <end position="142"/>
    </location>
</feature>
<evidence type="ECO:0000259" key="8">
    <source>
        <dbReference type="PROSITE" id="PS50011"/>
    </source>
</evidence>
<feature type="region of interest" description="Disordered" evidence="6">
    <location>
        <begin position="89"/>
        <end position="156"/>
    </location>
</feature>
<dbReference type="GO" id="GO:0005524">
    <property type="term" value="F:ATP binding"/>
    <property type="evidence" value="ECO:0007669"/>
    <property type="project" value="UniProtKB-KW"/>
</dbReference>
<evidence type="ECO:0000256" key="1">
    <source>
        <dbReference type="ARBA" id="ARBA00012513"/>
    </source>
</evidence>
<keyword evidence="3" id="KW-0547">Nucleotide-binding</keyword>
<dbReference type="PANTHER" id="PTHR43671:SF13">
    <property type="entry name" value="SERINE_THREONINE-PROTEIN KINASE NEK2"/>
    <property type="match status" value="1"/>
</dbReference>
<feature type="compositionally biased region" description="Pro residues" evidence="6">
    <location>
        <begin position="89"/>
        <end position="101"/>
    </location>
</feature>
<evidence type="ECO:0000256" key="2">
    <source>
        <dbReference type="ARBA" id="ARBA00022679"/>
    </source>
</evidence>
<dbReference type="GO" id="GO:0007059">
    <property type="term" value="P:chromosome segregation"/>
    <property type="evidence" value="ECO:0007669"/>
    <property type="project" value="TreeGrafter"/>
</dbReference>
<sequence length="672" mass="77174">MQQKQKQKLKPPLSYPHLSRLFIIGNKLNYCYLYLSLIVTIYTQLLKNNTSLSGGPRLPPQVILLLGSLQEISRRFFGAIGLWSNPAPVPPPLPSPLPPANPDDQDPPDPDHPSSDDEPSDSSHHSSQDTPSHSSSDSNSGSIHAPPSPPQNSSLSKRDIYESEERLAHYYQSLKKEPKSIRRNKWRHDPRFGRLKNQVFEGILGVGGFGSKRYALKLQSETTDQRLSRRKREQPPTPHTPPDPLSHTPPITPSSEATITSPTLISARNLLSKRYRENRCYLQYIKSGHPNICALDAFLDFTSQFGAAEERGIVMFASYYEYCDGGDLFRILSGYQQGHQRIADAQKEREMIHLANIGRHMRREPALPFPPGIERRFPPELFLWHIFSQLISAILFLHNEHPDYNTLPEHKNRAMVITMDLAPQNVFLQWPVYAITPEQRRAVYPDIKVGDFGTANFLPPGGRIPAEERMETDTPDKEYYDARTDVWTVGLMIHQFATRAQAGESKDDIEGMYSAQLNKVVKAAMKKNREERIEGKKLGRILQSGYEKRIPHMFKELPDWAISQENVLKYRFSERHVKELWERDWNLKIEQEEEEEAKAVEDEERIFHLMLLVKERKLRFGIELEEDEEDDEQHPVYIQGLKDEQPELYAELLAEAREKVPSPEVPDSGQSE</sequence>
<evidence type="ECO:0000256" key="7">
    <source>
        <dbReference type="SAM" id="Phobius"/>
    </source>
</evidence>
<keyword evidence="7" id="KW-0472">Membrane</keyword>
<evidence type="ECO:0000313" key="10">
    <source>
        <dbReference type="Proteomes" id="UP000297814"/>
    </source>
</evidence>
<dbReference type="SMART" id="SM00220">
    <property type="entry name" value="S_TKc"/>
    <property type="match status" value="1"/>
</dbReference>
<dbReference type="GO" id="GO:0004674">
    <property type="term" value="F:protein serine/threonine kinase activity"/>
    <property type="evidence" value="ECO:0007669"/>
    <property type="project" value="UniProtKB-EC"/>
</dbReference>
<evidence type="ECO:0000256" key="4">
    <source>
        <dbReference type="ARBA" id="ARBA00022777"/>
    </source>
</evidence>
<evidence type="ECO:0000256" key="6">
    <source>
        <dbReference type="SAM" id="MobiDB-lite"/>
    </source>
</evidence>
<dbReference type="PROSITE" id="PS50011">
    <property type="entry name" value="PROTEIN_KINASE_DOM"/>
    <property type="match status" value="1"/>
</dbReference>
<dbReference type="GO" id="GO:0005737">
    <property type="term" value="C:cytoplasm"/>
    <property type="evidence" value="ECO:0007669"/>
    <property type="project" value="TreeGrafter"/>
</dbReference>
<dbReference type="InterPro" id="IPR000719">
    <property type="entry name" value="Prot_kinase_dom"/>
</dbReference>
<feature type="region of interest" description="Disordered" evidence="6">
    <location>
        <begin position="220"/>
        <end position="258"/>
    </location>
</feature>
<evidence type="ECO:0000256" key="5">
    <source>
        <dbReference type="ARBA" id="ARBA00022840"/>
    </source>
</evidence>
<keyword evidence="4" id="KW-0418">Kinase</keyword>
<dbReference type="InterPro" id="IPR011009">
    <property type="entry name" value="Kinase-like_dom_sf"/>
</dbReference>
<dbReference type="GO" id="GO:0044732">
    <property type="term" value="C:mitotic spindle pole body"/>
    <property type="evidence" value="ECO:0007669"/>
    <property type="project" value="TreeGrafter"/>
</dbReference>
<proteinExistence type="predicted"/>
<feature type="transmembrane region" description="Helical" evidence="7">
    <location>
        <begin position="21"/>
        <end position="42"/>
    </location>
</feature>
<dbReference type="GO" id="GO:0005634">
    <property type="term" value="C:nucleus"/>
    <property type="evidence" value="ECO:0007669"/>
    <property type="project" value="TreeGrafter"/>
</dbReference>
<protein>
    <recommendedName>
        <fullName evidence="1">non-specific serine/threonine protein kinase</fullName>
        <ecNumber evidence="1">2.7.11.1</ecNumber>
    </recommendedName>
</protein>
<gene>
    <name evidence="9" type="ORF">BHYA_0069g00380</name>
</gene>
<organism evidence="9 10">
    <name type="scientific">Botrytis hyacinthi</name>
    <dbReference type="NCBI Taxonomy" id="278943"/>
    <lineage>
        <taxon>Eukaryota</taxon>
        <taxon>Fungi</taxon>
        <taxon>Dikarya</taxon>
        <taxon>Ascomycota</taxon>
        <taxon>Pezizomycotina</taxon>
        <taxon>Leotiomycetes</taxon>
        <taxon>Helotiales</taxon>
        <taxon>Sclerotiniaceae</taxon>
        <taxon>Botrytis</taxon>
    </lineage>
</organism>
<dbReference type="Gene3D" id="1.10.510.10">
    <property type="entry name" value="Transferase(Phosphotransferase) domain 1"/>
    <property type="match status" value="1"/>
</dbReference>
<feature type="domain" description="Protein kinase" evidence="8">
    <location>
        <begin position="198"/>
        <end position="555"/>
    </location>
</feature>
<keyword evidence="10" id="KW-1185">Reference proteome</keyword>
<dbReference type="Proteomes" id="UP000297814">
    <property type="component" value="Unassembled WGS sequence"/>
</dbReference>
<keyword evidence="7" id="KW-0812">Transmembrane</keyword>
<evidence type="ECO:0000313" key="9">
    <source>
        <dbReference type="EMBL" id="TGO38718.1"/>
    </source>
</evidence>
<keyword evidence="2" id="KW-0808">Transferase</keyword>
<name>A0A4Z1GQW1_9HELO</name>
<comment type="caution">
    <text evidence="9">The sequence shown here is derived from an EMBL/GenBank/DDBJ whole genome shotgun (WGS) entry which is preliminary data.</text>
</comment>